<dbReference type="EMBL" id="DYDO01000004">
    <property type="protein sequence ID" value="DBA27325.1"/>
    <property type="molecule type" value="Genomic_DNA"/>
</dbReference>
<dbReference type="AlphaFoldDB" id="A0AAV3AHT5"/>
<name>A0AAV3AHT5_PYXAD</name>
<gene>
    <name evidence="1" type="ORF">GDO54_011485</name>
</gene>
<evidence type="ECO:0000313" key="2">
    <source>
        <dbReference type="Proteomes" id="UP001181693"/>
    </source>
</evidence>
<accession>A0AAV3AHT5</accession>
<protein>
    <submittedName>
        <fullName evidence="1">Uncharacterized protein</fullName>
    </submittedName>
</protein>
<dbReference type="Proteomes" id="UP001181693">
    <property type="component" value="Unassembled WGS sequence"/>
</dbReference>
<organism evidence="1 2">
    <name type="scientific">Pyxicephalus adspersus</name>
    <name type="common">African bullfrog</name>
    <dbReference type="NCBI Taxonomy" id="30357"/>
    <lineage>
        <taxon>Eukaryota</taxon>
        <taxon>Metazoa</taxon>
        <taxon>Chordata</taxon>
        <taxon>Craniata</taxon>
        <taxon>Vertebrata</taxon>
        <taxon>Euteleostomi</taxon>
        <taxon>Amphibia</taxon>
        <taxon>Batrachia</taxon>
        <taxon>Anura</taxon>
        <taxon>Neobatrachia</taxon>
        <taxon>Ranoidea</taxon>
        <taxon>Pyxicephalidae</taxon>
        <taxon>Pyxicephalinae</taxon>
        <taxon>Pyxicephalus</taxon>
    </lineage>
</organism>
<reference evidence="1" key="1">
    <citation type="thesis" date="2020" institute="ProQuest LLC" country="789 East Eisenhower Parkway, Ann Arbor, MI, USA">
        <title>Comparative Genomics and Chromosome Evolution.</title>
        <authorList>
            <person name="Mudd A.B."/>
        </authorList>
    </citation>
    <scope>NUCLEOTIDE SEQUENCE</scope>
    <source>
        <strain evidence="1">1538</strain>
        <tissue evidence="1">Blood</tissue>
    </source>
</reference>
<sequence>MQSPHLKSGKLQYRKIGFFLLLEFTKEYRKSFSFWVFRSVMSNIQKPNPKASPTHHRSFPACFQLMIAGIYMEDGWYIRVCCGPRLHIPFPMAVCDCCCIFCIGTGPMTSIA</sequence>
<comment type="caution">
    <text evidence="1">The sequence shown here is derived from an EMBL/GenBank/DDBJ whole genome shotgun (WGS) entry which is preliminary data.</text>
</comment>
<keyword evidence="2" id="KW-1185">Reference proteome</keyword>
<evidence type="ECO:0000313" key="1">
    <source>
        <dbReference type="EMBL" id="DBA27325.1"/>
    </source>
</evidence>
<proteinExistence type="predicted"/>